<protein>
    <submittedName>
        <fullName evidence="2">DUF5687 family protein</fullName>
    </submittedName>
</protein>
<feature type="transmembrane region" description="Helical" evidence="1">
    <location>
        <begin position="102"/>
        <end position="124"/>
    </location>
</feature>
<feature type="transmembrane region" description="Helical" evidence="1">
    <location>
        <begin position="442"/>
        <end position="463"/>
    </location>
</feature>
<feature type="transmembrane region" description="Helical" evidence="1">
    <location>
        <begin position="276"/>
        <end position="294"/>
    </location>
</feature>
<name>A0ABT3JL86_9FLAO</name>
<evidence type="ECO:0000313" key="3">
    <source>
        <dbReference type="Proteomes" id="UP001209107"/>
    </source>
</evidence>
<sequence length="490" mass="55655">MYTKLLKLEFKSFIRNPQFGAQLAMKILMAFAYAGMSFTFVMMAVGLYFISVEELKTDPIALFSRYFLYYAALDLVLRYFIQQMPTQNIKPFLTQNITKKKLVNYAILKIIFNFFNWGYLLFLLPFCGLLIFHGSYSIAGVLMFLTGIMAVFYFSNFVNIVLNKQNLVLYTVAAIMIIFGFLEYYGYVHLSAFSEKIFKAFYGVPGVFLIPVLLAVAAGYWSYRNIYSNFYLDKGLELEQAVGKTENIDFLNRFGTLGTFINNDIRLLKRSKAAKSALFAGIMFLFYGLLYFSGKAYATDFMRVFLGIFVTGGFMFMFGQRVPSWDSSYYPLMMTQKVPYKDYLQAKWALVVLATAVSMVLALGYLLISWEFYLTIFAAGLYNLGVNSYLTLLAGAFNKKPIDLNSSSKSFGGGGNNFNMKVMLIMIPQMVLPMGVFALVKFFAGIEIAVASLGALGLVGFLLRDKIFDYIVKIYRSEKYSTIEAFKKTA</sequence>
<keyword evidence="3" id="KW-1185">Reference proteome</keyword>
<keyword evidence="1" id="KW-0812">Transmembrane</keyword>
<feature type="transmembrane region" description="Helical" evidence="1">
    <location>
        <begin position="136"/>
        <end position="155"/>
    </location>
</feature>
<comment type="caution">
    <text evidence="2">The sequence shown here is derived from an EMBL/GenBank/DDBJ whole genome shotgun (WGS) entry which is preliminary data.</text>
</comment>
<accession>A0ABT3JL86</accession>
<evidence type="ECO:0000256" key="1">
    <source>
        <dbReference type="SAM" id="Phobius"/>
    </source>
</evidence>
<dbReference type="RefSeq" id="WP_265143731.1">
    <property type="nucleotide sequence ID" value="NZ_JAPCHZ010000002.1"/>
</dbReference>
<proteinExistence type="predicted"/>
<reference evidence="2 3" key="1">
    <citation type="submission" date="2022-10" db="EMBL/GenBank/DDBJ databases">
        <title>Kaistella sp. BT-6-1-3.</title>
        <authorList>
            <person name="Ai J."/>
            <person name="Deng Z."/>
        </authorList>
    </citation>
    <scope>NUCLEOTIDE SEQUENCE [LARGE SCALE GENOMIC DNA]</scope>
    <source>
        <strain evidence="2 3">BT6-1-3</strain>
    </source>
</reference>
<dbReference type="Proteomes" id="UP001209107">
    <property type="component" value="Unassembled WGS sequence"/>
</dbReference>
<feature type="transmembrane region" description="Helical" evidence="1">
    <location>
        <begin position="167"/>
        <end position="188"/>
    </location>
</feature>
<feature type="transmembrane region" description="Helical" evidence="1">
    <location>
        <begin position="348"/>
        <end position="368"/>
    </location>
</feature>
<dbReference type="Pfam" id="PF18940">
    <property type="entry name" value="DUF5687"/>
    <property type="match status" value="1"/>
</dbReference>
<gene>
    <name evidence="2" type="ORF">OK344_04905</name>
</gene>
<feature type="transmembrane region" description="Helical" evidence="1">
    <location>
        <begin position="374"/>
        <end position="397"/>
    </location>
</feature>
<feature type="transmembrane region" description="Helical" evidence="1">
    <location>
        <begin position="418"/>
        <end position="436"/>
    </location>
</feature>
<keyword evidence="1" id="KW-0472">Membrane</keyword>
<evidence type="ECO:0000313" key="2">
    <source>
        <dbReference type="EMBL" id="MCW4451542.1"/>
    </source>
</evidence>
<dbReference type="InterPro" id="IPR043742">
    <property type="entry name" value="DUF5687"/>
</dbReference>
<feature type="transmembrane region" description="Helical" evidence="1">
    <location>
        <begin position="200"/>
        <end position="221"/>
    </location>
</feature>
<keyword evidence="1" id="KW-1133">Transmembrane helix</keyword>
<organism evidence="2 3">
    <name type="scientific">Kaistella yananensis</name>
    <dbReference type="NCBI Taxonomy" id="2989820"/>
    <lineage>
        <taxon>Bacteria</taxon>
        <taxon>Pseudomonadati</taxon>
        <taxon>Bacteroidota</taxon>
        <taxon>Flavobacteriia</taxon>
        <taxon>Flavobacteriales</taxon>
        <taxon>Weeksellaceae</taxon>
        <taxon>Chryseobacterium group</taxon>
        <taxon>Kaistella</taxon>
    </lineage>
</organism>
<feature type="transmembrane region" description="Helical" evidence="1">
    <location>
        <begin position="62"/>
        <end position="81"/>
    </location>
</feature>
<dbReference type="EMBL" id="JAPCHZ010000002">
    <property type="protein sequence ID" value="MCW4451542.1"/>
    <property type="molecule type" value="Genomic_DNA"/>
</dbReference>
<feature type="transmembrane region" description="Helical" evidence="1">
    <location>
        <begin position="300"/>
        <end position="318"/>
    </location>
</feature>
<feature type="transmembrane region" description="Helical" evidence="1">
    <location>
        <begin position="27"/>
        <end position="50"/>
    </location>
</feature>